<organism evidence="1 2">
    <name type="scientific">Scortum barcoo</name>
    <name type="common">barcoo grunter</name>
    <dbReference type="NCBI Taxonomy" id="214431"/>
    <lineage>
        <taxon>Eukaryota</taxon>
        <taxon>Metazoa</taxon>
        <taxon>Chordata</taxon>
        <taxon>Craniata</taxon>
        <taxon>Vertebrata</taxon>
        <taxon>Euteleostomi</taxon>
        <taxon>Actinopterygii</taxon>
        <taxon>Neopterygii</taxon>
        <taxon>Teleostei</taxon>
        <taxon>Neoteleostei</taxon>
        <taxon>Acanthomorphata</taxon>
        <taxon>Eupercaria</taxon>
        <taxon>Centrarchiformes</taxon>
        <taxon>Terapontoidei</taxon>
        <taxon>Terapontidae</taxon>
        <taxon>Scortum</taxon>
    </lineage>
</organism>
<protein>
    <submittedName>
        <fullName evidence="1">Uncharacterized protein</fullName>
    </submittedName>
</protein>
<proteinExistence type="predicted"/>
<evidence type="ECO:0000313" key="1">
    <source>
        <dbReference type="EMBL" id="KAI3351321.1"/>
    </source>
</evidence>
<dbReference type="EMBL" id="CM041554">
    <property type="protein sequence ID" value="KAI3351321.1"/>
    <property type="molecule type" value="Genomic_DNA"/>
</dbReference>
<keyword evidence="2" id="KW-1185">Reference proteome</keyword>
<comment type="caution">
    <text evidence="1">The sequence shown here is derived from an EMBL/GenBank/DDBJ whole genome shotgun (WGS) entry which is preliminary data.</text>
</comment>
<accession>A0ACB8V775</accession>
<evidence type="ECO:0000313" key="2">
    <source>
        <dbReference type="Proteomes" id="UP000831701"/>
    </source>
</evidence>
<name>A0ACB8V775_9TELE</name>
<sequence length="170" mass="19384">MDGWMDSIIEAVEKKLEQVILGIYTITAEGSDATTPPANVGIVIEGVEVLHDLGDIPSACAPLMGVIYALNLSYPQELKVFFEVLKKLFLQLDGSRQGVFYTDNEFKQVPLIQDYWWLEIFLRYKLTKLTKRCILHKSKQEEHRPGQDKQVQQQVNRAMDMAGSKPESLR</sequence>
<reference evidence="1" key="1">
    <citation type="submission" date="2022-04" db="EMBL/GenBank/DDBJ databases">
        <title>Jade perch genome.</title>
        <authorList>
            <person name="Chao B."/>
        </authorList>
    </citation>
    <scope>NUCLEOTIDE SEQUENCE</scope>
    <source>
        <strain evidence="1">CB-2022</strain>
    </source>
</reference>
<dbReference type="Proteomes" id="UP000831701">
    <property type="component" value="Chromosome 24"/>
</dbReference>
<gene>
    <name evidence="1" type="ORF">L3Q82_005860</name>
</gene>